<protein>
    <recommendedName>
        <fullName evidence="3 5">Regulatory protein RecX</fullName>
    </recommendedName>
</protein>
<dbReference type="Gene3D" id="1.10.10.10">
    <property type="entry name" value="Winged helix-like DNA-binding domain superfamily/Winged helix DNA-binding domain"/>
    <property type="match status" value="3"/>
</dbReference>
<dbReference type="GO" id="GO:0006282">
    <property type="term" value="P:regulation of DNA repair"/>
    <property type="evidence" value="ECO:0007669"/>
    <property type="project" value="UniProtKB-UniRule"/>
</dbReference>
<dbReference type="HAMAP" id="MF_01114">
    <property type="entry name" value="RecX"/>
    <property type="match status" value="1"/>
</dbReference>
<evidence type="ECO:0000259" key="6">
    <source>
        <dbReference type="Pfam" id="PF02631"/>
    </source>
</evidence>
<evidence type="ECO:0000256" key="4">
    <source>
        <dbReference type="ARBA" id="ARBA00022490"/>
    </source>
</evidence>
<dbReference type="PANTHER" id="PTHR33602">
    <property type="entry name" value="REGULATORY PROTEIN RECX FAMILY PROTEIN"/>
    <property type="match status" value="1"/>
</dbReference>
<feature type="domain" description="RecX first three-helical" evidence="7">
    <location>
        <begin position="11"/>
        <end position="44"/>
    </location>
</feature>
<dbReference type="EMBL" id="PETL01000175">
    <property type="protein sequence ID" value="PIV64168.1"/>
    <property type="molecule type" value="Genomic_DNA"/>
</dbReference>
<dbReference type="InterPro" id="IPR053926">
    <property type="entry name" value="RecX_HTH_1st"/>
</dbReference>
<evidence type="ECO:0000256" key="2">
    <source>
        <dbReference type="ARBA" id="ARBA00009695"/>
    </source>
</evidence>
<dbReference type="AlphaFoldDB" id="A0A2M7E8Z2"/>
<comment type="subcellular location">
    <subcellularLocation>
        <location evidence="1 5">Cytoplasm</location>
    </subcellularLocation>
</comment>
<dbReference type="InterPro" id="IPR003783">
    <property type="entry name" value="Regulatory_RecX"/>
</dbReference>
<evidence type="ECO:0000313" key="8">
    <source>
        <dbReference type="EMBL" id="PIV64168.1"/>
    </source>
</evidence>
<comment type="similarity">
    <text evidence="2 5">Belongs to the RecX family.</text>
</comment>
<evidence type="ECO:0000256" key="5">
    <source>
        <dbReference type="HAMAP-Rule" id="MF_01114"/>
    </source>
</evidence>
<feature type="domain" description="RecX second three-helical" evidence="6">
    <location>
        <begin position="57"/>
        <end position="98"/>
    </location>
</feature>
<evidence type="ECO:0000256" key="3">
    <source>
        <dbReference type="ARBA" id="ARBA00018111"/>
    </source>
</evidence>
<dbReference type="Proteomes" id="UP000228886">
    <property type="component" value="Unassembled WGS sequence"/>
</dbReference>
<dbReference type="InterPro" id="IPR053924">
    <property type="entry name" value="RecX_HTH_2nd"/>
</dbReference>
<gene>
    <name evidence="5" type="primary">recX</name>
    <name evidence="8" type="ORF">COS11_03565</name>
</gene>
<comment type="function">
    <text evidence="5">Modulates RecA activity.</text>
</comment>
<organism evidence="8 9">
    <name type="scientific">bacterium (Candidatus Ratteibacteria) CG01_land_8_20_14_3_00_40_19</name>
    <dbReference type="NCBI Taxonomy" id="2014290"/>
    <lineage>
        <taxon>Bacteria</taxon>
        <taxon>Candidatus Ratteibacteria</taxon>
    </lineage>
</organism>
<accession>A0A2M7E8Z2</accession>
<evidence type="ECO:0000313" key="9">
    <source>
        <dbReference type="Proteomes" id="UP000228886"/>
    </source>
</evidence>
<dbReference type="GO" id="GO:0005737">
    <property type="term" value="C:cytoplasm"/>
    <property type="evidence" value="ECO:0007669"/>
    <property type="project" value="UniProtKB-SubCell"/>
</dbReference>
<keyword evidence="4 5" id="KW-0963">Cytoplasm</keyword>
<comment type="caution">
    <text evidence="8">The sequence shown here is derived from an EMBL/GenBank/DDBJ whole genome shotgun (WGS) entry which is preliminary data.</text>
</comment>
<dbReference type="PANTHER" id="PTHR33602:SF1">
    <property type="entry name" value="REGULATORY PROTEIN RECX FAMILY PROTEIN"/>
    <property type="match status" value="1"/>
</dbReference>
<dbReference type="Pfam" id="PF02631">
    <property type="entry name" value="RecX_HTH2"/>
    <property type="match status" value="1"/>
</dbReference>
<evidence type="ECO:0000259" key="7">
    <source>
        <dbReference type="Pfam" id="PF21982"/>
    </source>
</evidence>
<evidence type="ECO:0000256" key="1">
    <source>
        <dbReference type="ARBA" id="ARBA00004496"/>
    </source>
</evidence>
<sequence>MKKNKDETEKAKKYAFRLLSQRPYTEKELQDKLFKKGYTKIIVDTLQKGLKDLNFINDQEFALSYIETKLSEKPKGRYLLIQELQRKGICREVIEQSLNKLLPKKKESFLAMRLAERKIKEIKSLKKVPTKQRIYLYLRSRGFGEEIIEEVIGKINYATTEQQQIK</sequence>
<name>A0A2M7E8Z2_9BACT</name>
<dbReference type="Pfam" id="PF21982">
    <property type="entry name" value="RecX_HTH1"/>
    <property type="match status" value="1"/>
</dbReference>
<proteinExistence type="inferred from homology"/>
<reference evidence="9" key="1">
    <citation type="submission" date="2017-09" db="EMBL/GenBank/DDBJ databases">
        <title>Depth-based differentiation of microbial function through sediment-hosted aquifers and enrichment of novel symbionts in the deep terrestrial subsurface.</title>
        <authorList>
            <person name="Probst A.J."/>
            <person name="Ladd B."/>
            <person name="Jarett J.K."/>
            <person name="Geller-Mcgrath D.E."/>
            <person name="Sieber C.M.K."/>
            <person name="Emerson J.B."/>
            <person name="Anantharaman K."/>
            <person name="Thomas B.C."/>
            <person name="Malmstrom R."/>
            <person name="Stieglmeier M."/>
            <person name="Klingl A."/>
            <person name="Woyke T."/>
            <person name="Ryan C.M."/>
            <person name="Banfield J.F."/>
        </authorList>
    </citation>
    <scope>NUCLEOTIDE SEQUENCE [LARGE SCALE GENOMIC DNA]</scope>
</reference>
<dbReference type="InterPro" id="IPR036388">
    <property type="entry name" value="WH-like_DNA-bd_sf"/>
</dbReference>